<dbReference type="GO" id="GO:0005886">
    <property type="term" value="C:plasma membrane"/>
    <property type="evidence" value="ECO:0007669"/>
    <property type="project" value="UniProtKB-SubCell"/>
</dbReference>
<feature type="transmembrane region" description="Helical" evidence="7">
    <location>
        <begin position="306"/>
        <end position="324"/>
    </location>
</feature>
<evidence type="ECO:0000256" key="3">
    <source>
        <dbReference type="ARBA" id="ARBA00022475"/>
    </source>
</evidence>
<dbReference type="InterPro" id="IPR006707">
    <property type="entry name" value="T7SS_EccD"/>
</dbReference>
<evidence type="ECO:0000256" key="2">
    <source>
        <dbReference type="ARBA" id="ARBA00006162"/>
    </source>
</evidence>
<dbReference type="AlphaFoldDB" id="A0A1A2YAB9"/>
<feature type="domain" description="EccD-like transmembrane" evidence="8">
    <location>
        <begin position="111"/>
        <end position="446"/>
    </location>
</feature>
<dbReference type="NCBIfam" id="TIGR03920">
    <property type="entry name" value="T7SS_EccD"/>
    <property type="match status" value="1"/>
</dbReference>
<dbReference type="EMBL" id="LZKI01000196">
    <property type="protein sequence ID" value="OBI34915.1"/>
    <property type="molecule type" value="Genomic_DNA"/>
</dbReference>
<evidence type="ECO:0000313" key="9">
    <source>
        <dbReference type="EMBL" id="OBI34915.1"/>
    </source>
</evidence>
<feature type="transmembrane region" description="Helical" evidence="7">
    <location>
        <begin position="419"/>
        <end position="442"/>
    </location>
</feature>
<comment type="caution">
    <text evidence="9">The sequence shown here is derived from an EMBL/GenBank/DDBJ whole genome shotgun (WGS) entry which is preliminary data.</text>
</comment>
<name>A0A1A2YAB9_9MYCO</name>
<dbReference type="Pfam" id="PF19053">
    <property type="entry name" value="EccD"/>
    <property type="match status" value="1"/>
</dbReference>
<keyword evidence="3" id="KW-1003">Cell membrane</keyword>
<feature type="transmembrane region" description="Helical" evidence="7">
    <location>
        <begin position="222"/>
        <end position="245"/>
    </location>
</feature>
<dbReference type="Pfam" id="PF08817">
    <property type="entry name" value="YukD"/>
    <property type="match status" value="1"/>
</dbReference>
<feature type="transmembrane region" description="Helical" evidence="7">
    <location>
        <begin position="386"/>
        <end position="407"/>
    </location>
</feature>
<comment type="similarity">
    <text evidence="2">Belongs to the EccD/Snm4 family.</text>
</comment>
<feature type="transmembrane region" description="Helical" evidence="7">
    <location>
        <begin position="173"/>
        <end position="191"/>
    </location>
</feature>
<feature type="transmembrane region" description="Helical" evidence="7">
    <location>
        <begin position="360"/>
        <end position="380"/>
    </location>
</feature>
<accession>A0A1A2YAB9</accession>
<dbReference type="Proteomes" id="UP000091846">
    <property type="component" value="Unassembled WGS sequence"/>
</dbReference>
<protein>
    <submittedName>
        <fullName evidence="9">Type VII secretion integral membrane protein EccD</fullName>
    </submittedName>
</protein>
<feature type="transmembrane region" description="Helical" evidence="7">
    <location>
        <begin position="251"/>
        <end position="277"/>
    </location>
</feature>
<evidence type="ECO:0000256" key="1">
    <source>
        <dbReference type="ARBA" id="ARBA00004651"/>
    </source>
</evidence>
<evidence type="ECO:0000256" key="5">
    <source>
        <dbReference type="ARBA" id="ARBA00022989"/>
    </source>
</evidence>
<evidence type="ECO:0000256" key="6">
    <source>
        <dbReference type="ARBA" id="ARBA00023136"/>
    </source>
</evidence>
<comment type="subcellular location">
    <subcellularLocation>
        <location evidence="1">Cell membrane</location>
        <topology evidence="1">Multi-pass membrane protein</topology>
    </subcellularLocation>
</comment>
<dbReference type="Gene3D" id="3.10.20.90">
    <property type="entry name" value="Phosphatidylinositol 3-kinase Catalytic Subunit, Chain A, domain 1"/>
    <property type="match status" value="1"/>
</dbReference>
<feature type="transmembrane region" description="Helical" evidence="7">
    <location>
        <begin position="141"/>
        <end position="161"/>
    </location>
</feature>
<gene>
    <name evidence="9" type="ORF">A5708_11145</name>
</gene>
<proteinExistence type="inferred from homology"/>
<dbReference type="InterPro" id="IPR044049">
    <property type="entry name" value="EccD_transm"/>
</dbReference>
<evidence type="ECO:0000256" key="4">
    <source>
        <dbReference type="ARBA" id="ARBA00022692"/>
    </source>
</evidence>
<keyword evidence="5 7" id="KW-1133">Transmembrane helix</keyword>
<evidence type="ECO:0000259" key="8">
    <source>
        <dbReference type="Pfam" id="PF19053"/>
    </source>
</evidence>
<dbReference type="InterPro" id="IPR024962">
    <property type="entry name" value="YukD-like"/>
</dbReference>
<feature type="transmembrane region" description="Helical" evidence="7">
    <location>
        <begin position="197"/>
        <end position="215"/>
    </location>
</feature>
<sequence length="449" mass="44717">MYWGTTAVDITVPAEIPVAVLLPSVIDILGVDHPDREAARYRLSIPGASGLDPSMTLAQQDIGDGAILVLSRRSAPLPAPRYFDVAETVSATLDAATAPGSGASRAHAVRLIGAAAAMLFTGIGGLAIVRDAFGTIADRDVAATVTALVSAGALALGLAAIAHRGYRDPTAGLALNLIATAFAAVAGFVAVPGAPGAPNVLLAAAVAAVTAVVAMRVSDCGVVTLTAVAGCATVVAVAGLVGVVSAAPLHVVASVAALISIGLLPVAARASIALAGLSPRLEMSDAPAIEPRYARTRSQAVRADRWLTSLLAGLSVSAALAAIVTVVAGAPRLSCTAFGTLTGALLLLRSRYTDMRRMLVFAVGGIAVAATTFGVAASGATVSGAWVVTLTALTAAVAAYLGFVGAARPASPVLRRGAGLLEWLALAAMVPLTCWICGLYGASRGLNLT</sequence>
<feature type="transmembrane region" description="Helical" evidence="7">
    <location>
        <begin position="111"/>
        <end position="129"/>
    </location>
</feature>
<reference evidence="9 10" key="1">
    <citation type="submission" date="2016-06" db="EMBL/GenBank/DDBJ databases">
        <authorList>
            <person name="Kjaerup R.B."/>
            <person name="Dalgaard T.S."/>
            <person name="Juul-Madsen H.R."/>
        </authorList>
    </citation>
    <scope>NUCLEOTIDE SEQUENCE [LARGE SCALE GENOMIC DNA]</scope>
    <source>
        <strain evidence="9 10">E1334</strain>
    </source>
</reference>
<organism evidence="9 10">
    <name type="scientific">Mycobacterium colombiense</name>
    <dbReference type="NCBI Taxonomy" id="339268"/>
    <lineage>
        <taxon>Bacteria</taxon>
        <taxon>Bacillati</taxon>
        <taxon>Actinomycetota</taxon>
        <taxon>Actinomycetes</taxon>
        <taxon>Mycobacteriales</taxon>
        <taxon>Mycobacteriaceae</taxon>
        <taxon>Mycobacterium</taxon>
        <taxon>Mycobacterium avium complex (MAC)</taxon>
    </lineage>
</organism>
<keyword evidence="6 7" id="KW-0472">Membrane</keyword>
<evidence type="ECO:0000313" key="10">
    <source>
        <dbReference type="Proteomes" id="UP000091846"/>
    </source>
</evidence>
<evidence type="ECO:0000256" key="7">
    <source>
        <dbReference type="SAM" id="Phobius"/>
    </source>
</evidence>
<keyword evidence="4 7" id="KW-0812">Transmembrane</keyword>